<evidence type="ECO:0000313" key="2">
    <source>
        <dbReference type="EMBL" id="PZF89374.1"/>
    </source>
</evidence>
<feature type="signal peptide" evidence="1">
    <location>
        <begin position="1"/>
        <end position="16"/>
    </location>
</feature>
<organism evidence="2 3">
    <name type="scientific">Micromonospora endophytica</name>
    <dbReference type="NCBI Taxonomy" id="515350"/>
    <lineage>
        <taxon>Bacteria</taxon>
        <taxon>Bacillati</taxon>
        <taxon>Actinomycetota</taxon>
        <taxon>Actinomycetes</taxon>
        <taxon>Micromonosporales</taxon>
        <taxon>Micromonosporaceae</taxon>
        <taxon>Micromonospora</taxon>
    </lineage>
</organism>
<dbReference type="AlphaFoldDB" id="A0A2W2C970"/>
<dbReference type="OrthoDB" id="3403922at2"/>
<gene>
    <name evidence="2" type="ORF">C1I93_24020</name>
</gene>
<sequence>MVATVLVLVGAAPASARSVSPPAAATAVESAAGQGAGTEVLSVRGTGPFRIGARLDRLTAAGLIDSPVSACAGVVHTGVVGEWAGVILLTFRSGRLVEVSTATAPPYSPAGAGVGMSFAQLETIYGTRGDMISNDAGTASGYLVRFGNRVELFTGHPIRPGVGAFQVGPASFVERAFRQGGPC</sequence>
<evidence type="ECO:0000313" key="3">
    <source>
        <dbReference type="Proteomes" id="UP000248627"/>
    </source>
</evidence>
<name>A0A2W2C970_9ACTN</name>
<reference evidence="2 3" key="1">
    <citation type="submission" date="2018-01" db="EMBL/GenBank/DDBJ databases">
        <title>Draft genome sequence of Jishengella endophytica.</title>
        <authorList>
            <person name="Sahin N."/>
            <person name="Ay H."/>
            <person name="Saygin H."/>
        </authorList>
    </citation>
    <scope>NUCLEOTIDE SEQUENCE [LARGE SCALE GENOMIC DNA]</scope>
    <source>
        <strain evidence="2 3">DSM 45430</strain>
    </source>
</reference>
<comment type="caution">
    <text evidence="2">The sequence shown here is derived from an EMBL/GenBank/DDBJ whole genome shotgun (WGS) entry which is preliminary data.</text>
</comment>
<accession>A0A2W2C970</accession>
<feature type="chain" id="PRO_5039627719" description="Las17-binding protein actin regulator" evidence="1">
    <location>
        <begin position="17"/>
        <end position="183"/>
    </location>
</feature>
<keyword evidence="1" id="KW-0732">Signal</keyword>
<proteinExistence type="predicted"/>
<dbReference type="EMBL" id="POTX01000215">
    <property type="protein sequence ID" value="PZF89374.1"/>
    <property type="molecule type" value="Genomic_DNA"/>
</dbReference>
<evidence type="ECO:0000256" key="1">
    <source>
        <dbReference type="SAM" id="SignalP"/>
    </source>
</evidence>
<evidence type="ECO:0008006" key="4">
    <source>
        <dbReference type="Google" id="ProtNLM"/>
    </source>
</evidence>
<keyword evidence="3" id="KW-1185">Reference proteome</keyword>
<protein>
    <recommendedName>
        <fullName evidence="4">Las17-binding protein actin regulator</fullName>
    </recommendedName>
</protein>
<dbReference type="Proteomes" id="UP000248627">
    <property type="component" value="Unassembled WGS sequence"/>
</dbReference>